<evidence type="ECO:0000313" key="1">
    <source>
        <dbReference type="EMBL" id="AES70095.1"/>
    </source>
</evidence>
<proteinExistence type="predicted"/>
<organism evidence="1 3">
    <name type="scientific">Medicago truncatula</name>
    <name type="common">Barrel medic</name>
    <name type="synonym">Medicago tribuloides</name>
    <dbReference type="NCBI Taxonomy" id="3880"/>
    <lineage>
        <taxon>Eukaryota</taxon>
        <taxon>Viridiplantae</taxon>
        <taxon>Streptophyta</taxon>
        <taxon>Embryophyta</taxon>
        <taxon>Tracheophyta</taxon>
        <taxon>Spermatophyta</taxon>
        <taxon>Magnoliopsida</taxon>
        <taxon>eudicotyledons</taxon>
        <taxon>Gunneridae</taxon>
        <taxon>Pentapetalae</taxon>
        <taxon>rosids</taxon>
        <taxon>fabids</taxon>
        <taxon>Fabales</taxon>
        <taxon>Fabaceae</taxon>
        <taxon>Papilionoideae</taxon>
        <taxon>50 kb inversion clade</taxon>
        <taxon>NPAAA clade</taxon>
        <taxon>Hologalegina</taxon>
        <taxon>IRL clade</taxon>
        <taxon>Trifolieae</taxon>
        <taxon>Medicago</taxon>
    </lineage>
</organism>
<evidence type="ECO:0000313" key="3">
    <source>
        <dbReference type="Proteomes" id="UP000002051"/>
    </source>
</evidence>
<evidence type="ECO:0000313" key="2">
    <source>
        <dbReference type="EnsemblPlants" id="AES70095"/>
    </source>
</evidence>
<keyword evidence="3" id="KW-1185">Reference proteome</keyword>
<dbReference type="HOGENOM" id="CLU_2124739_0_0_1"/>
<dbReference type="EMBL" id="CM001219">
    <property type="protein sequence ID" value="AES70095.1"/>
    <property type="molecule type" value="Genomic_DNA"/>
</dbReference>
<sequence>MALDKKFKVKGLYGKLKMKIELNDELKRKRKLILVDLGGQDHLTREGSKPRSSSQMRGNPYVRFSNGEIHLIRSYPNFSFARPVVKKPTLLRLRGSFEYEIQSWKYSTPLFFAT</sequence>
<dbReference type="PaxDb" id="3880-AES70095"/>
<keyword evidence="1" id="KW-0240">DNA-directed RNA polymerase</keyword>
<dbReference type="Proteomes" id="UP000002051">
    <property type="component" value="Chromosome 3"/>
</dbReference>
<reference evidence="2" key="3">
    <citation type="submission" date="2015-04" db="UniProtKB">
        <authorList>
            <consortium name="EnsemblPlants"/>
        </authorList>
    </citation>
    <scope>IDENTIFICATION</scope>
    <source>
        <strain evidence="2">cv. Jemalong A17</strain>
    </source>
</reference>
<reference evidence="1 3" key="2">
    <citation type="journal article" date="2014" name="BMC Genomics">
        <title>An improved genome release (version Mt4.0) for the model legume Medicago truncatula.</title>
        <authorList>
            <person name="Tang H."/>
            <person name="Krishnakumar V."/>
            <person name="Bidwell S."/>
            <person name="Rosen B."/>
            <person name="Chan A."/>
            <person name="Zhou S."/>
            <person name="Gentzbittel L."/>
            <person name="Childs K.L."/>
            <person name="Yandell M."/>
            <person name="Gundlach H."/>
            <person name="Mayer K.F."/>
            <person name="Schwartz D.C."/>
            <person name="Town C.D."/>
        </authorList>
    </citation>
    <scope>GENOME REANNOTATION</scope>
    <source>
        <strain evidence="2 3">cv. Jemalong A17</strain>
    </source>
</reference>
<name>G7IXW7_MEDTR</name>
<dbReference type="GO" id="GO:0000428">
    <property type="term" value="C:DNA-directed RNA polymerase complex"/>
    <property type="evidence" value="ECO:0007669"/>
    <property type="project" value="UniProtKB-KW"/>
</dbReference>
<gene>
    <name evidence="1" type="ordered locus">MTR_3g047900</name>
</gene>
<dbReference type="EnsemblPlants" id="AES70095">
    <property type="protein sequence ID" value="AES70095"/>
    <property type="gene ID" value="MTR_3g047900"/>
</dbReference>
<dbReference type="STRING" id="3880.G7IXW7"/>
<accession>G7IXW7</accession>
<keyword evidence="1" id="KW-0804">Transcription</keyword>
<dbReference type="AlphaFoldDB" id="G7IXW7"/>
<reference evidence="1 3" key="1">
    <citation type="journal article" date="2011" name="Nature">
        <title>The Medicago genome provides insight into the evolution of rhizobial symbioses.</title>
        <authorList>
            <person name="Young N.D."/>
            <person name="Debelle F."/>
            <person name="Oldroyd G.E."/>
            <person name="Geurts R."/>
            <person name="Cannon S.B."/>
            <person name="Udvardi M.K."/>
            <person name="Benedito V.A."/>
            <person name="Mayer K.F."/>
            <person name="Gouzy J."/>
            <person name="Schoof H."/>
            <person name="Van de Peer Y."/>
            <person name="Proost S."/>
            <person name="Cook D.R."/>
            <person name="Meyers B.C."/>
            <person name="Spannagl M."/>
            <person name="Cheung F."/>
            <person name="De Mita S."/>
            <person name="Krishnakumar V."/>
            <person name="Gundlach H."/>
            <person name="Zhou S."/>
            <person name="Mudge J."/>
            <person name="Bharti A.K."/>
            <person name="Murray J.D."/>
            <person name="Naoumkina M.A."/>
            <person name="Rosen B."/>
            <person name="Silverstein K.A."/>
            <person name="Tang H."/>
            <person name="Rombauts S."/>
            <person name="Zhao P.X."/>
            <person name="Zhou P."/>
            <person name="Barbe V."/>
            <person name="Bardou P."/>
            <person name="Bechner M."/>
            <person name="Bellec A."/>
            <person name="Berger A."/>
            <person name="Berges H."/>
            <person name="Bidwell S."/>
            <person name="Bisseling T."/>
            <person name="Choisne N."/>
            <person name="Couloux A."/>
            <person name="Denny R."/>
            <person name="Deshpande S."/>
            <person name="Dai X."/>
            <person name="Doyle J.J."/>
            <person name="Dudez A.M."/>
            <person name="Farmer A.D."/>
            <person name="Fouteau S."/>
            <person name="Franken C."/>
            <person name="Gibelin C."/>
            <person name="Gish J."/>
            <person name="Goldstein S."/>
            <person name="Gonzalez A.J."/>
            <person name="Green P.J."/>
            <person name="Hallab A."/>
            <person name="Hartog M."/>
            <person name="Hua A."/>
            <person name="Humphray S.J."/>
            <person name="Jeong D.H."/>
            <person name="Jing Y."/>
            <person name="Jocker A."/>
            <person name="Kenton S.M."/>
            <person name="Kim D.J."/>
            <person name="Klee K."/>
            <person name="Lai H."/>
            <person name="Lang C."/>
            <person name="Lin S."/>
            <person name="Macmil S.L."/>
            <person name="Magdelenat G."/>
            <person name="Matthews L."/>
            <person name="McCorrison J."/>
            <person name="Monaghan E.L."/>
            <person name="Mun J.H."/>
            <person name="Najar F.Z."/>
            <person name="Nicholson C."/>
            <person name="Noirot C."/>
            <person name="O'Bleness M."/>
            <person name="Paule C.R."/>
            <person name="Poulain J."/>
            <person name="Prion F."/>
            <person name="Qin B."/>
            <person name="Qu C."/>
            <person name="Retzel E.F."/>
            <person name="Riddle C."/>
            <person name="Sallet E."/>
            <person name="Samain S."/>
            <person name="Samson N."/>
            <person name="Sanders I."/>
            <person name="Saurat O."/>
            <person name="Scarpelli C."/>
            <person name="Schiex T."/>
            <person name="Segurens B."/>
            <person name="Severin A.J."/>
            <person name="Sherrier D.J."/>
            <person name="Shi R."/>
            <person name="Sims S."/>
            <person name="Singer S.R."/>
            <person name="Sinharoy S."/>
            <person name="Sterck L."/>
            <person name="Viollet A."/>
            <person name="Wang B.B."/>
            <person name="Wang K."/>
            <person name="Wang M."/>
            <person name="Wang X."/>
            <person name="Warfsmann J."/>
            <person name="Weissenbach J."/>
            <person name="White D.D."/>
            <person name="White J.D."/>
            <person name="Wiley G.B."/>
            <person name="Wincker P."/>
            <person name="Xing Y."/>
            <person name="Yang L."/>
            <person name="Yao Z."/>
            <person name="Ying F."/>
            <person name="Zhai J."/>
            <person name="Zhou L."/>
            <person name="Zuber A."/>
            <person name="Denarie J."/>
            <person name="Dixon R.A."/>
            <person name="May G.D."/>
            <person name="Schwartz D.C."/>
            <person name="Rogers J."/>
            <person name="Quetier F."/>
            <person name="Town C.D."/>
            <person name="Roe B.A."/>
        </authorList>
    </citation>
    <scope>NUCLEOTIDE SEQUENCE [LARGE SCALE GENOMIC DNA]</scope>
    <source>
        <strain evidence="1">A17</strain>
        <strain evidence="2 3">cv. Jemalong A17</strain>
    </source>
</reference>
<protein>
    <submittedName>
        <fullName evidence="1">DNA-directed RNA polymerase, putative</fullName>
    </submittedName>
</protein>